<dbReference type="GO" id="GO:0008360">
    <property type="term" value="P:regulation of cell shape"/>
    <property type="evidence" value="ECO:0007669"/>
    <property type="project" value="UniProtKB-KW"/>
</dbReference>
<name>A0A0C3R9W5_9PORP</name>
<keyword evidence="2" id="KW-0808">Transferase</keyword>
<evidence type="ECO:0000256" key="4">
    <source>
        <dbReference type="ARBA" id="ARBA00022984"/>
    </source>
</evidence>
<dbReference type="GO" id="GO:0009252">
    <property type="term" value="P:peptidoglycan biosynthetic process"/>
    <property type="evidence" value="ECO:0007669"/>
    <property type="project" value="UniProtKB-KW"/>
</dbReference>
<dbReference type="PANTHER" id="PTHR36174:SF1">
    <property type="entry name" value="LIPID II:GLYCINE GLYCYLTRANSFERASE"/>
    <property type="match status" value="1"/>
</dbReference>
<evidence type="ECO:0000256" key="1">
    <source>
        <dbReference type="ARBA" id="ARBA00009943"/>
    </source>
</evidence>
<evidence type="ECO:0000256" key="3">
    <source>
        <dbReference type="ARBA" id="ARBA00022960"/>
    </source>
</evidence>
<dbReference type="PANTHER" id="PTHR36174">
    <property type="entry name" value="LIPID II:GLYCINE GLYCYLTRANSFERASE"/>
    <property type="match status" value="1"/>
</dbReference>
<dbReference type="AlphaFoldDB" id="A0A0C3R9W5"/>
<keyword evidence="8" id="KW-1185">Reference proteome</keyword>
<keyword evidence="5" id="KW-0012">Acyltransferase</keyword>
<reference evidence="7 8" key="1">
    <citation type="submission" date="2014-07" db="EMBL/GenBank/DDBJ databases">
        <title>Porphyromonadaceae bacterium OUH 308042 = ATCC BAA-2681 = DSM 28342 draft genome.</title>
        <authorList>
            <person name="Sydenham T.V."/>
            <person name="Hasman H."/>
            <person name="Justensen U.S."/>
        </authorList>
    </citation>
    <scope>NUCLEOTIDE SEQUENCE [LARGE SCALE GENOMIC DNA]</scope>
    <source>
        <strain evidence="7 8">OUH 308042</strain>
    </source>
</reference>
<dbReference type="GO" id="GO:0071555">
    <property type="term" value="P:cell wall organization"/>
    <property type="evidence" value="ECO:0007669"/>
    <property type="project" value="UniProtKB-KW"/>
</dbReference>
<evidence type="ECO:0000313" key="8">
    <source>
        <dbReference type="Proteomes" id="UP000031980"/>
    </source>
</evidence>
<dbReference type="Gene3D" id="3.40.630.30">
    <property type="match status" value="1"/>
</dbReference>
<evidence type="ECO:0000256" key="6">
    <source>
        <dbReference type="ARBA" id="ARBA00023316"/>
    </source>
</evidence>
<keyword evidence="3" id="KW-0133">Cell shape</keyword>
<keyword evidence="4" id="KW-0573">Peptidoglycan synthesis</keyword>
<evidence type="ECO:0000256" key="2">
    <source>
        <dbReference type="ARBA" id="ARBA00022679"/>
    </source>
</evidence>
<dbReference type="SUPFAM" id="SSF55729">
    <property type="entry name" value="Acyl-CoA N-acyltransferases (Nat)"/>
    <property type="match status" value="1"/>
</dbReference>
<accession>A0A0C3R9W5</accession>
<dbReference type="GO" id="GO:0016755">
    <property type="term" value="F:aminoacyltransferase activity"/>
    <property type="evidence" value="ECO:0007669"/>
    <property type="project" value="InterPro"/>
</dbReference>
<keyword evidence="6" id="KW-0961">Cell wall biogenesis/degradation</keyword>
<proteinExistence type="inferred from homology"/>
<gene>
    <name evidence="7" type="ORF">BA92_00605</name>
</gene>
<protein>
    <recommendedName>
        <fullName evidence="9">GNAT family N-acetyltransferase</fullName>
    </recommendedName>
</protein>
<evidence type="ECO:0000256" key="5">
    <source>
        <dbReference type="ARBA" id="ARBA00023315"/>
    </source>
</evidence>
<evidence type="ECO:0008006" key="9">
    <source>
        <dbReference type="Google" id="ProtNLM"/>
    </source>
</evidence>
<dbReference type="Proteomes" id="UP000031980">
    <property type="component" value="Unassembled WGS sequence"/>
</dbReference>
<comment type="similarity">
    <text evidence="1">Belongs to the FemABX family.</text>
</comment>
<dbReference type="InterPro" id="IPR050644">
    <property type="entry name" value="PG_Glycine_Bridge_Synth"/>
</dbReference>
<dbReference type="InterPro" id="IPR003447">
    <property type="entry name" value="FEMABX"/>
</dbReference>
<dbReference type="Pfam" id="PF02388">
    <property type="entry name" value="FemAB"/>
    <property type="match status" value="1"/>
</dbReference>
<comment type="caution">
    <text evidence="7">The sequence shown here is derived from an EMBL/GenBank/DDBJ whole genome shotgun (WGS) entry which is preliminary data.</text>
</comment>
<evidence type="ECO:0000313" key="7">
    <source>
        <dbReference type="EMBL" id="KIO47550.1"/>
    </source>
</evidence>
<organism evidence="7 8">
    <name type="scientific">Sanguibacteroides justesenii</name>
    <dbReference type="NCBI Taxonomy" id="1547597"/>
    <lineage>
        <taxon>Bacteria</taxon>
        <taxon>Pseudomonadati</taxon>
        <taxon>Bacteroidota</taxon>
        <taxon>Bacteroidia</taxon>
        <taxon>Bacteroidales</taxon>
        <taxon>Porphyromonadaceae</taxon>
        <taxon>Sanguibacteroides</taxon>
    </lineage>
</organism>
<dbReference type="InterPro" id="IPR016181">
    <property type="entry name" value="Acyl_CoA_acyltransferase"/>
</dbReference>
<dbReference type="EMBL" id="JPIU01000014">
    <property type="protein sequence ID" value="KIO47550.1"/>
    <property type="molecule type" value="Genomic_DNA"/>
</dbReference>
<sequence length="334" mass="38238">MIQIYNCIDRLDLYQWNKLTETSSNTSFFQTKECYDFYASLSFMEPFVFAVSENNILKGVVVGYIQKDGGRLKQFFSRRAIVPGGALLANDISEEALKSLLLFCKKELASKAIYIEFRNYNDYSLFRPVFESVGFDYKAHLNFHVNCVSEDVVKKNLGNSRKRDIRTSLRDGAEIVGDPTLQEVETYYGILSGLYRTRVKTPLFPFEFFSKLYKEHFCKFLLIRLKGEIIGGTVCVILKKRVMYEWFACGLDGKFKNIYPSTLATWSGIKYATDHGIPLFDMMGAGKPDEGYGVRDFKAKFGGKLVEHGRFLCVIQPLLFHIGKLGVKLLKARK</sequence>